<dbReference type="EMBL" id="AP023368">
    <property type="protein sequence ID" value="BCJ99923.1"/>
    <property type="molecule type" value="Genomic_DNA"/>
</dbReference>
<dbReference type="RefSeq" id="WP_185255646.1">
    <property type="nucleotide sequence ID" value="NZ_AP023368.1"/>
</dbReference>
<keyword evidence="4" id="KW-0720">Serine protease</keyword>
<gene>
    <name evidence="5" type="ORF">bsdcttw_29640</name>
</gene>
<dbReference type="InterPro" id="IPR029062">
    <property type="entry name" value="Class_I_gatase-like"/>
</dbReference>
<dbReference type="GO" id="GO:0008236">
    <property type="term" value="F:serine-type peptidase activity"/>
    <property type="evidence" value="ECO:0007669"/>
    <property type="project" value="UniProtKB-KW"/>
</dbReference>
<dbReference type="GO" id="GO:0006508">
    <property type="term" value="P:proteolysis"/>
    <property type="evidence" value="ECO:0007669"/>
    <property type="project" value="UniProtKB-KW"/>
</dbReference>
<evidence type="ECO:0000256" key="1">
    <source>
        <dbReference type="ARBA" id="ARBA00006534"/>
    </source>
</evidence>
<dbReference type="InterPro" id="IPR005320">
    <property type="entry name" value="Peptidase_S51"/>
</dbReference>
<sequence length="140" mass="15160">MEALQAKRLIKESSCVFLMGGHPGLQFQLIRDKGLDAAICDSAAAVLGVSVGAINMAKRSLDTKESPVPYDGLGLADIIVKPHFKLEDQQVLSTLLQISMELPIYAIEDDSAIFVTGDRISYTGRIHWVCNGKICSLSLP</sequence>
<accession>A0A7I8DND1</accession>
<dbReference type="KEGG" id="acht:bsdcttw_29640"/>
<evidence type="ECO:0000313" key="6">
    <source>
        <dbReference type="Proteomes" id="UP000515703"/>
    </source>
</evidence>
<proteinExistence type="inferred from homology"/>
<evidence type="ECO:0000256" key="2">
    <source>
        <dbReference type="ARBA" id="ARBA00022670"/>
    </source>
</evidence>
<dbReference type="SUPFAM" id="SSF52317">
    <property type="entry name" value="Class I glutamine amidotransferase-like"/>
    <property type="match status" value="1"/>
</dbReference>
<dbReference type="Pfam" id="PF03575">
    <property type="entry name" value="Peptidase_S51"/>
    <property type="match status" value="1"/>
</dbReference>
<protein>
    <submittedName>
        <fullName evidence="5">Uncharacterized protein</fullName>
    </submittedName>
</protein>
<comment type="similarity">
    <text evidence="1">Belongs to the peptidase S51 family.</text>
</comment>
<reference evidence="5 6" key="2">
    <citation type="submission" date="2020-08" db="EMBL/GenBank/DDBJ databases">
        <authorList>
            <person name="Ueki A."/>
            <person name="Tonouchi A."/>
        </authorList>
    </citation>
    <scope>NUCLEOTIDE SEQUENCE [LARGE SCALE GENOMIC DNA]</scope>
    <source>
        <strain evidence="5 6">CTTW</strain>
    </source>
</reference>
<evidence type="ECO:0000256" key="3">
    <source>
        <dbReference type="ARBA" id="ARBA00022801"/>
    </source>
</evidence>
<keyword evidence="2" id="KW-0645">Protease</keyword>
<keyword evidence="3" id="KW-0378">Hydrolase</keyword>
<dbReference type="Gene3D" id="3.40.50.880">
    <property type="match status" value="1"/>
</dbReference>
<name>A0A7I8DND1_9FIRM</name>
<keyword evidence="6" id="KW-1185">Reference proteome</keyword>
<evidence type="ECO:0000313" key="5">
    <source>
        <dbReference type="EMBL" id="BCJ99923.1"/>
    </source>
</evidence>
<evidence type="ECO:0000256" key="4">
    <source>
        <dbReference type="ARBA" id="ARBA00022825"/>
    </source>
</evidence>
<dbReference type="Proteomes" id="UP000515703">
    <property type="component" value="Chromosome"/>
</dbReference>
<reference evidence="5 6" key="1">
    <citation type="submission" date="2020-08" db="EMBL/GenBank/DDBJ databases">
        <title>Draft genome sequencing of an Anaerocolumna strain isolated from anoxic soil subjected to BSD treatment.</title>
        <authorList>
            <person name="Uek A."/>
            <person name="Tonouchi A."/>
        </authorList>
    </citation>
    <scope>NUCLEOTIDE SEQUENCE [LARGE SCALE GENOMIC DNA]</scope>
    <source>
        <strain evidence="5 6">CTTW</strain>
    </source>
</reference>
<dbReference type="AlphaFoldDB" id="A0A7I8DND1"/>
<organism evidence="5 6">
    <name type="scientific">Anaerocolumna chitinilytica</name>
    <dbReference type="NCBI Taxonomy" id="1727145"/>
    <lineage>
        <taxon>Bacteria</taxon>
        <taxon>Bacillati</taxon>
        <taxon>Bacillota</taxon>
        <taxon>Clostridia</taxon>
        <taxon>Lachnospirales</taxon>
        <taxon>Lachnospiraceae</taxon>
        <taxon>Anaerocolumna</taxon>
    </lineage>
</organism>